<evidence type="ECO:0000313" key="3">
    <source>
        <dbReference type="Proteomes" id="UP000054776"/>
    </source>
</evidence>
<accession>A0A0V1C1F2</accession>
<feature type="region of interest" description="Disordered" evidence="1">
    <location>
        <begin position="15"/>
        <end position="42"/>
    </location>
</feature>
<evidence type="ECO:0000256" key="1">
    <source>
        <dbReference type="SAM" id="MobiDB-lite"/>
    </source>
</evidence>
<dbReference type="OrthoDB" id="10337514at2759"/>
<dbReference type="InParanoid" id="A0A0V1C1F2"/>
<name>A0A0V1C1F2_TRISP</name>
<organism evidence="2 3">
    <name type="scientific">Trichinella spiralis</name>
    <name type="common">Trichina worm</name>
    <dbReference type="NCBI Taxonomy" id="6334"/>
    <lineage>
        <taxon>Eukaryota</taxon>
        <taxon>Metazoa</taxon>
        <taxon>Ecdysozoa</taxon>
        <taxon>Nematoda</taxon>
        <taxon>Enoplea</taxon>
        <taxon>Dorylaimia</taxon>
        <taxon>Trichinellida</taxon>
        <taxon>Trichinellidae</taxon>
        <taxon>Trichinella</taxon>
    </lineage>
</organism>
<dbReference type="EMBL" id="JYDH01000002">
    <property type="protein sequence ID" value="KRY43177.1"/>
    <property type="molecule type" value="Genomic_DNA"/>
</dbReference>
<feature type="compositionally biased region" description="Polar residues" evidence="1">
    <location>
        <begin position="19"/>
        <end position="37"/>
    </location>
</feature>
<comment type="caution">
    <text evidence="2">The sequence shown here is derived from an EMBL/GenBank/DDBJ whole genome shotgun (WGS) entry which is preliminary data.</text>
</comment>
<protein>
    <submittedName>
        <fullName evidence="2">Uncharacterized protein</fullName>
    </submittedName>
</protein>
<gene>
    <name evidence="2" type="ORF">T01_4394</name>
</gene>
<proteinExistence type="predicted"/>
<keyword evidence="3" id="KW-1185">Reference proteome</keyword>
<evidence type="ECO:0000313" key="2">
    <source>
        <dbReference type="EMBL" id="KRY43177.1"/>
    </source>
</evidence>
<dbReference type="AlphaFoldDB" id="A0A0V1C1F2"/>
<dbReference type="Proteomes" id="UP000054776">
    <property type="component" value="Unassembled WGS sequence"/>
</dbReference>
<reference evidence="2 3" key="1">
    <citation type="submission" date="2015-01" db="EMBL/GenBank/DDBJ databases">
        <title>Evolution of Trichinella species and genotypes.</title>
        <authorList>
            <person name="Korhonen P.K."/>
            <person name="Edoardo P."/>
            <person name="Giuseppe L.R."/>
            <person name="Gasser R.B."/>
        </authorList>
    </citation>
    <scope>NUCLEOTIDE SEQUENCE [LARGE SCALE GENOMIC DNA]</scope>
    <source>
        <strain evidence="2">ISS3</strain>
    </source>
</reference>
<sequence length="121" mass="13608">MVCYTEYDGRSRWQLDSGAKSTQERNTQSVRRANSVQPEKDLQKEAKRPCNLLALGTQCRDCDWILLGLLNVQRLQINMPYRLLHKVAGSTFTAEYGGANGSESVNGKIRSIFQCTRPAAQ</sequence>